<organism evidence="1 2">
    <name type="scientific">Luteibacter jiangsuensis</name>
    <dbReference type="NCBI Taxonomy" id="637577"/>
    <lineage>
        <taxon>Bacteria</taxon>
        <taxon>Pseudomonadati</taxon>
        <taxon>Pseudomonadota</taxon>
        <taxon>Gammaproteobacteria</taxon>
        <taxon>Lysobacterales</taxon>
        <taxon>Rhodanobacteraceae</taxon>
        <taxon>Luteibacter</taxon>
    </lineage>
</organism>
<reference evidence="1 2" key="1">
    <citation type="journal article" date="2011" name="Curr. Microbiol.">
        <title>Luteibacter jiangsuensis sp. nov.: a methamidophos-degrading bacterium isolated from a methamidophos-manufacturing factory.</title>
        <authorList>
            <person name="Wang L."/>
            <person name="Wang G.L."/>
            <person name="Li S.P."/>
            <person name="Jiang J.D."/>
        </authorList>
    </citation>
    <scope>NUCLEOTIDE SEQUENCE [LARGE SCALE GENOMIC DNA]</scope>
    <source>
        <strain evidence="1 2">CGMCC 1.10133</strain>
    </source>
</reference>
<keyword evidence="2" id="KW-1185">Reference proteome</keyword>
<proteinExistence type="predicted"/>
<protein>
    <submittedName>
        <fullName evidence="1">Uncharacterized protein</fullName>
    </submittedName>
</protein>
<evidence type="ECO:0000313" key="2">
    <source>
        <dbReference type="Proteomes" id="UP001429601"/>
    </source>
</evidence>
<name>A0ABX0QA41_9GAMM</name>
<accession>A0ABX0QA41</accession>
<dbReference type="EMBL" id="JAAQQR010000006">
    <property type="protein sequence ID" value="NID05998.1"/>
    <property type="molecule type" value="Genomic_DNA"/>
</dbReference>
<dbReference type="RefSeq" id="WP_167127655.1">
    <property type="nucleotide sequence ID" value="NZ_JAAQQR010000006.1"/>
</dbReference>
<gene>
    <name evidence="1" type="ORF">HBF26_13955</name>
</gene>
<evidence type="ECO:0000313" key="1">
    <source>
        <dbReference type="EMBL" id="NID05998.1"/>
    </source>
</evidence>
<comment type="caution">
    <text evidence="1">The sequence shown here is derived from an EMBL/GenBank/DDBJ whole genome shotgun (WGS) entry which is preliminary data.</text>
</comment>
<sequence length="110" mass="12477">MSFDCVLHIQEIGYGEPIDWTAIKDQVLALLVKDGIHEVVLDDLQLAFSSGQAPFRLHSAHLCDVLGRVAKLLPDAHFEARGLGEEFRHTWIREFKNGETVFEAGPWDYE</sequence>
<dbReference type="Proteomes" id="UP001429601">
    <property type="component" value="Unassembled WGS sequence"/>
</dbReference>